<protein>
    <submittedName>
        <fullName evidence="2">Uncharacterized protein</fullName>
    </submittedName>
</protein>
<feature type="region of interest" description="Disordered" evidence="1">
    <location>
        <begin position="107"/>
        <end position="130"/>
    </location>
</feature>
<sequence>MHTQHKMVKESALSRERRVHSYHSRKRTPFNSKTSKHSKHKSYDKYPITNIRRSKQVTKRNDGCTCGTCDNEDDYDDYNVIEQYEKEYDEGYEASCKRVEDYLDATGQSGYKKKSESDSESSDTSSEDDSRIVRLETLTYEFEDIHQNNVIDVTNANMRVKASEIIVSIMAEDSDGKQHLTTGFIVTKTGILVTTMRNIFETHADRDIKPMAKIFALIKSVNRSSIDKVYKYVVHGVDYMRNIVVLRCGENQEPKMEFQHYFEWSNKSVYDKSIIPIVGDITLSTLQQIVTKLITEIYTVPVESNEYKYLNRGCLPITLRSITLLDVMNVFGDNYNSVVVQGLYVDTINGELSSLIKIGDWITMIDEVKLVNHGDELDILWDKIPGNTAELTYTTPPNTDEKTAVIILSKSVLKQG</sequence>
<proteinExistence type="predicted"/>
<gene>
    <name evidence="2" type="ORF">LCPAC404_00710</name>
</gene>
<evidence type="ECO:0000313" key="2">
    <source>
        <dbReference type="EMBL" id="QBK93367.1"/>
    </source>
</evidence>
<feature type="compositionally biased region" description="Basic residues" evidence="1">
    <location>
        <begin position="17"/>
        <end position="42"/>
    </location>
</feature>
<feature type="compositionally biased region" description="Acidic residues" evidence="1">
    <location>
        <begin position="118"/>
        <end position="127"/>
    </location>
</feature>
<dbReference type="EMBL" id="MK500595">
    <property type="protein sequence ID" value="QBK93367.1"/>
    <property type="molecule type" value="Genomic_DNA"/>
</dbReference>
<evidence type="ECO:0000256" key="1">
    <source>
        <dbReference type="SAM" id="MobiDB-lite"/>
    </source>
</evidence>
<organism evidence="2">
    <name type="scientific">Pithovirus LCPAC404</name>
    <dbReference type="NCBI Taxonomy" id="2506597"/>
    <lineage>
        <taxon>Viruses</taxon>
        <taxon>Pithoviruses</taxon>
    </lineage>
</organism>
<reference evidence="2" key="1">
    <citation type="journal article" date="2019" name="MBio">
        <title>Virus Genomes from Deep Sea Sediments Expand the Ocean Megavirome and Support Independent Origins of Viral Gigantism.</title>
        <authorList>
            <person name="Backstrom D."/>
            <person name="Yutin N."/>
            <person name="Jorgensen S.L."/>
            <person name="Dharamshi J."/>
            <person name="Homa F."/>
            <person name="Zaremba-Niedwiedzka K."/>
            <person name="Spang A."/>
            <person name="Wolf Y.I."/>
            <person name="Koonin E.V."/>
            <person name="Ettema T.J."/>
        </authorList>
    </citation>
    <scope>NUCLEOTIDE SEQUENCE</scope>
</reference>
<accession>A0A481ZC55</accession>
<name>A0A481ZC55_9VIRU</name>
<feature type="region of interest" description="Disordered" evidence="1">
    <location>
        <begin position="1"/>
        <end position="47"/>
    </location>
</feature>
<feature type="compositionally biased region" description="Basic and acidic residues" evidence="1">
    <location>
        <begin position="7"/>
        <end position="16"/>
    </location>
</feature>